<dbReference type="STRING" id="584787.GCA_001247655_00600"/>
<evidence type="ECO:0000313" key="4">
    <source>
        <dbReference type="Proteomes" id="UP000268033"/>
    </source>
</evidence>
<dbReference type="InterPro" id="IPR016181">
    <property type="entry name" value="Acyl_CoA_acyltransferase"/>
</dbReference>
<organism evidence="3 4">
    <name type="scientific">Gallaecimonas pentaromativorans</name>
    <dbReference type="NCBI Taxonomy" id="584787"/>
    <lineage>
        <taxon>Bacteria</taxon>
        <taxon>Pseudomonadati</taxon>
        <taxon>Pseudomonadota</taxon>
        <taxon>Gammaproteobacteria</taxon>
        <taxon>Enterobacterales</taxon>
        <taxon>Gallaecimonadaceae</taxon>
        <taxon>Gallaecimonas</taxon>
    </lineage>
</organism>
<dbReference type="RefSeq" id="WP_123422031.1">
    <property type="nucleotide sequence ID" value="NZ_RJUL01000007.1"/>
</dbReference>
<dbReference type="GO" id="GO:0008080">
    <property type="term" value="F:N-acetyltransferase activity"/>
    <property type="evidence" value="ECO:0007669"/>
    <property type="project" value="InterPro"/>
</dbReference>
<dbReference type="PROSITE" id="PS51186">
    <property type="entry name" value="GNAT"/>
    <property type="match status" value="1"/>
</dbReference>
<sequence>MLTITPFQPHHQQGVVELILPIQQREFGIDIDIARQRDLLDIPGFYRQGAGNFWVALDGEQVVGSISVLDIGAGQGALRKMFVKASHRGAGQGVAGQLLDTLLHWCAQQGLGDIYLGTTAQFLAAHRFYEKHGFSLVAKEALPARFPVMAVDSRFYRRQLPRS</sequence>
<dbReference type="CDD" id="cd04301">
    <property type="entry name" value="NAT_SF"/>
    <property type="match status" value="1"/>
</dbReference>
<protein>
    <submittedName>
        <fullName evidence="3">N-acetylglutamate synthase-like GNAT family acetyltransferase</fullName>
    </submittedName>
</protein>
<reference evidence="3 4" key="1">
    <citation type="submission" date="2018-11" db="EMBL/GenBank/DDBJ databases">
        <title>Genomic Encyclopedia of Type Strains, Phase IV (KMG-IV): sequencing the most valuable type-strain genomes for metagenomic binning, comparative biology and taxonomic classification.</title>
        <authorList>
            <person name="Goeker M."/>
        </authorList>
    </citation>
    <scope>NUCLEOTIDE SEQUENCE [LARGE SCALE GENOMIC DNA]</scope>
    <source>
        <strain evidence="3 4">DSM 21945</strain>
    </source>
</reference>
<dbReference type="PANTHER" id="PTHR13947:SF37">
    <property type="entry name" value="LD18367P"/>
    <property type="match status" value="1"/>
</dbReference>
<evidence type="ECO:0000256" key="1">
    <source>
        <dbReference type="ARBA" id="ARBA00022679"/>
    </source>
</evidence>
<evidence type="ECO:0000313" key="3">
    <source>
        <dbReference type="EMBL" id="ROQ24324.1"/>
    </source>
</evidence>
<comment type="caution">
    <text evidence="3">The sequence shown here is derived from an EMBL/GenBank/DDBJ whole genome shotgun (WGS) entry which is preliminary data.</text>
</comment>
<keyword evidence="4" id="KW-1185">Reference proteome</keyword>
<dbReference type="SUPFAM" id="SSF55729">
    <property type="entry name" value="Acyl-CoA N-acyltransferases (Nat)"/>
    <property type="match status" value="1"/>
</dbReference>
<keyword evidence="1 3" id="KW-0808">Transferase</keyword>
<dbReference type="PANTHER" id="PTHR13947">
    <property type="entry name" value="GNAT FAMILY N-ACETYLTRANSFERASE"/>
    <property type="match status" value="1"/>
</dbReference>
<dbReference type="Pfam" id="PF00583">
    <property type="entry name" value="Acetyltransf_1"/>
    <property type="match status" value="1"/>
</dbReference>
<feature type="domain" description="N-acetyltransferase" evidence="2">
    <location>
        <begin position="2"/>
        <end position="161"/>
    </location>
</feature>
<accession>A0A3N1NWW8</accession>
<dbReference type="AlphaFoldDB" id="A0A3N1NWW8"/>
<evidence type="ECO:0000259" key="2">
    <source>
        <dbReference type="PROSITE" id="PS51186"/>
    </source>
</evidence>
<dbReference type="Gene3D" id="3.40.630.30">
    <property type="match status" value="1"/>
</dbReference>
<dbReference type="InterPro" id="IPR000182">
    <property type="entry name" value="GNAT_dom"/>
</dbReference>
<dbReference type="EMBL" id="RJUL01000007">
    <property type="protein sequence ID" value="ROQ24324.1"/>
    <property type="molecule type" value="Genomic_DNA"/>
</dbReference>
<dbReference type="Proteomes" id="UP000268033">
    <property type="component" value="Unassembled WGS sequence"/>
</dbReference>
<name>A0A3N1NWW8_9GAMM</name>
<proteinExistence type="predicted"/>
<gene>
    <name evidence="3" type="ORF">EDC28_107206</name>
</gene>
<dbReference type="InterPro" id="IPR050769">
    <property type="entry name" value="NAT_camello-type"/>
</dbReference>